<organism evidence="2 3">
    <name type="scientific">Lentinula aff. detonsa</name>
    <dbReference type="NCBI Taxonomy" id="2804958"/>
    <lineage>
        <taxon>Eukaryota</taxon>
        <taxon>Fungi</taxon>
        <taxon>Dikarya</taxon>
        <taxon>Basidiomycota</taxon>
        <taxon>Agaricomycotina</taxon>
        <taxon>Agaricomycetes</taxon>
        <taxon>Agaricomycetidae</taxon>
        <taxon>Agaricales</taxon>
        <taxon>Marasmiineae</taxon>
        <taxon>Omphalotaceae</taxon>
        <taxon>Lentinula</taxon>
    </lineage>
</organism>
<evidence type="ECO:0000313" key="3">
    <source>
        <dbReference type="Proteomes" id="UP001163798"/>
    </source>
</evidence>
<reference evidence="2" key="1">
    <citation type="submission" date="2022-08" db="EMBL/GenBank/DDBJ databases">
        <authorList>
            <consortium name="DOE Joint Genome Institute"/>
            <person name="Min B."/>
            <person name="Riley R."/>
            <person name="Sierra-Patev S."/>
            <person name="Naranjo-Ortiz M."/>
            <person name="Looney B."/>
            <person name="Konkel Z."/>
            <person name="Slot J.C."/>
            <person name="Sakamoto Y."/>
            <person name="Steenwyk J.L."/>
            <person name="Rokas A."/>
            <person name="Carro J."/>
            <person name="Camarero S."/>
            <person name="Ferreira P."/>
            <person name="Molpeceres G."/>
            <person name="Ruiz-Duenas F.J."/>
            <person name="Serrano A."/>
            <person name="Henrissat B."/>
            <person name="Drula E."/>
            <person name="Hughes K.W."/>
            <person name="Mata J.L."/>
            <person name="Ishikawa N.K."/>
            <person name="Vargas-Isla R."/>
            <person name="Ushijima S."/>
            <person name="Smith C.A."/>
            <person name="Ahrendt S."/>
            <person name="Andreopoulos W."/>
            <person name="He G."/>
            <person name="Labutti K."/>
            <person name="Lipzen A."/>
            <person name="Ng V."/>
            <person name="Sandor L."/>
            <person name="Barry K."/>
            <person name="Martinez A.T."/>
            <person name="Xiao Y."/>
            <person name="Gibbons J.G."/>
            <person name="Terashima K."/>
            <person name="Hibbett D.S."/>
            <person name="Grigoriev I.V."/>
        </authorList>
    </citation>
    <scope>NUCLEOTIDE SEQUENCE</scope>
    <source>
        <strain evidence="2">TFB10291</strain>
    </source>
</reference>
<sequence>MRLLNATFFMLGLSLFSKASPLISHSAHVNVTFKESKHFALELETVSHIHDYINDGLVYAGLATENSQVDISDTFICAIPPLSFEVESHSPRCIPRKCTGKLDWSLSSREKSTMTVRDGDGIVIVEIGPGKTMMSSGPSIHVVFILLGLSKNQKEFSKSHSVLTGNLNFLSDFGSMLVSGCVENGLIEGRSPDWTLRPCFSLSLRLINLTYNFHRFVLCLIFIFTDGRVSHTCFELPILVYLFFIRIGSPPLVVHTYSCFFED</sequence>
<keyword evidence="1" id="KW-0732">Signal</keyword>
<name>A0AA38NJX1_9AGAR</name>
<evidence type="ECO:0000313" key="2">
    <source>
        <dbReference type="EMBL" id="KAJ3782148.1"/>
    </source>
</evidence>
<gene>
    <name evidence="2" type="ORF">GGU10DRAFT_364530</name>
</gene>
<accession>A0AA38NJX1</accession>
<proteinExistence type="predicted"/>
<protein>
    <submittedName>
        <fullName evidence="2">Uncharacterized protein</fullName>
    </submittedName>
</protein>
<dbReference type="Proteomes" id="UP001163798">
    <property type="component" value="Unassembled WGS sequence"/>
</dbReference>
<feature type="signal peptide" evidence="1">
    <location>
        <begin position="1"/>
        <end position="19"/>
    </location>
</feature>
<evidence type="ECO:0000256" key="1">
    <source>
        <dbReference type="SAM" id="SignalP"/>
    </source>
</evidence>
<dbReference type="AlphaFoldDB" id="A0AA38NJX1"/>
<comment type="caution">
    <text evidence="2">The sequence shown here is derived from an EMBL/GenBank/DDBJ whole genome shotgun (WGS) entry which is preliminary data.</text>
</comment>
<feature type="chain" id="PRO_5041273841" evidence="1">
    <location>
        <begin position="20"/>
        <end position="263"/>
    </location>
</feature>
<keyword evidence="3" id="KW-1185">Reference proteome</keyword>
<dbReference type="EMBL" id="MU793496">
    <property type="protein sequence ID" value="KAJ3782148.1"/>
    <property type="molecule type" value="Genomic_DNA"/>
</dbReference>